<comment type="caution">
    <text evidence="1">The sequence shown here is derived from an EMBL/GenBank/DDBJ whole genome shotgun (WGS) entry which is preliminary data.</text>
</comment>
<evidence type="ECO:0000313" key="1">
    <source>
        <dbReference type="EMBL" id="GAH76321.1"/>
    </source>
</evidence>
<accession>X1I1M6</accession>
<proteinExistence type="predicted"/>
<organism evidence="1">
    <name type="scientific">marine sediment metagenome</name>
    <dbReference type="NCBI Taxonomy" id="412755"/>
    <lineage>
        <taxon>unclassified sequences</taxon>
        <taxon>metagenomes</taxon>
        <taxon>ecological metagenomes</taxon>
    </lineage>
</organism>
<gene>
    <name evidence="1" type="ORF">S03H2_67311</name>
</gene>
<protein>
    <submittedName>
        <fullName evidence="1">Uncharacterized protein</fullName>
    </submittedName>
</protein>
<dbReference type="Gene3D" id="3.40.50.300">
    <property type="entry name" value="P-loop containing nucleotide triphosphate hydrolases"/>
    <property type="match status" value="1"/>
</dbReference>
<feature type="non-terminal residue" evidence="1">
    <location>
        <position position="1"/>
    </location>
</feature>
<reference evidence="1" key="1">
    <citation type="journal article" date="2014" name="Front. Microbiol.">
        <title>High frequency of phylogenetically diverse reductive dehalogenase-homologous genes in deep subseafloor sedimentary metagenomes.</title>
        <authorList>
            <person name="Kawai M."/>
            <person name="Futagami T."/>
            <person name="Toyoda A."/>
            <person name="Takaki Y."/>
            <person name="Nishi S."/>
            <person name="Hori S."/>
            <person name="Arai W."/>
            <person name="Tsubouchi T."/>
            <person name="Morono Y."/>
            <person name="Uchiyama I."/>
            <person name="Ito T."/>
            <person name="Fujiyama A."/>
            <person name="Inagaki F."/>
            <person name="Takami H."/>
        </authorList>
    </citation>
    <scope>NUCLEOTIDE SEQUENCE</scope>
    <source>
        <strain evidence="1">Expedition CK06-06</strain>
    </source>
</reference>
<name>X1I1M6_9ZZZZ</name>
<dbReference type="InterPro" id="IPR027417">
    <property type="entry name" value="P-loop_NTPase"/>
</dbReference>
<dbReference type="EMBL" id="BARU01044044">
    <property type="protein sequence ID" value="GAH76321.1"/>
    <property type="molecule type" value="Genomic_DNA"/>
</dbReference>
<sequence>WQRISKDESWQADERARCIEEPWYWLINYVYTKRKDENVEGGVLERFPPDEYLRYIYHKLFTEPFFAADKSRQMRFSLLVMSWAVWLCQYRKHEQIVCQSQKEKDADRELIKERAYTIWRYQPSWLKPYAKYSFCTLKVEPTDSEIIGIPAGDNAGDQIRSKNPTRTILDEGGFYQGKF</sequence>
<feature type="non-terminal residue" evidence="1">
    <location>
        <position position="179"/>
    </location>
</feature>
<dbReference type="AlphaFoldDB" id="X1I1M6"/>